<comment type="caution">
    <text evidence="1">The sequence shown here is derived from an EMBL/GenBank/DDBJ whole genome shotgun (WGS) entry which is preliminary data.</text>
</comment>
<reference evidence="1" key="1">
    <citation type="journal article" date="2020" name="bioRxiv">
        <title>Hybrid origin of Populus tomentosa Carr. identified through genome sequencing and phylogenomic analysis.</title>
        <authorList>
            <person name="An X."/>
            <person name="Gao K."/>
            <person name="Chen Z."/>
            <person name="Li J."/>
            <person name="Yang X."/>
            <person name="Yang X."/>
            <person name="Zhou J."/>
            <person name="Guo T."/>
            <person name="Zhao T."/>
            <person name="Huang S."/>
            <person name="Miao D."/>
            <person name="Khan W.U."/>
            <person name="Rao P."/>
            <person name="Ye M."/>
            <person name="Lei B."/>
            <person name="Liao W."/>
            <person name="Wang J."/>
            <person name="Ji L."/>
            <person name="Li Y."/>
            <person name="Guo B."/>
            <person name="Mustafa N.S."/>
            <person name="Li S."/>
            <person name="Yun Q."/>
            <person name="Keller S.R."/>
            <person name="Mao J."/>
            <person name="Zhang R."/>
            <person name="Strauss S.H."/>
        </authorList>
    </citation>
    <scope>NUCLEOTIDE SEQUENCE</scope>
    <source>
        <strain evidence="1">GM15</strain>
        <tissue evidence="1">Leaf</tissue>
    </source>
</reference>
<dbReference type="PANTHER" id="PTHR36615:SF7">
    <property type="entry name" value="PROTEIN, PUTATIVE-RELATED"/>
    <property type="match status" value="1"/>
</dbReference>
<sequence length="133" mass="14704">MAGARRLMTYNGGKVSRGFVSRPIPKRGQLKVAIVCLTCTSCFEDGNDLDCSCHLARAGFIELDEYMSDRRHKVEWKGLKNHVASGTVIDPVLESGLSILLSDINTASPFKLPGQCLEPSCLQKILQVFWYIA</sequence>
<gene>
    <name evidence="1" type="ORF">POTOM_040609</name>
</gene>
<evidence type="ECO:0000313" key="1">
    <source>
        <dbReference type="EMBL" id="KAG6754811.1"/>
    </source>
</evidence>
<organism evidence="1 2">
    <name type="scientific">Populus tomentosa</name>
    <name type="common">Chinese white poplar</name>
    <dbReference type="NCBI Taxonomy" id="118781"/>
    <lineage>
        <taxon>Eukaryota</taxon>
        <taxon>Viridiplantae</taxon>
        <taxon>Streptophyta</taxon>
        <taxon>Embryophyta</taxon>
        <taxon>Tracheophyta</taxon>
        <taxon>Spermatophyta</taxon>
        <taxon>Magnoliopsida</taxon>
        <taxon>eudicotyledons</taxon>
        <taxon>Gunneridae</taxon>
        <taxon>Pentapetalae</taxon>
        <taxon>rosids</taxon>
        <taxon>fabids</taxon>
        <taxon>Malpighiales</taxon>
        <taxon>Salicaceae</taxon>
        <taxon>Saliceae</taxon>
        <taxon>Populus</taxon>
    </lineage>
</organism>
<dbReference type="Proteomes" id="UP000886885">
    <property type="component" value="Chromosome 11D"/>
</dbReference>
<accession>A0A8X7YPK6</accession>
<evidence type="ECO:0000313" key="2">
    <source>
        <dbReference type="Proteomes" id="UP000886885"/>
    </source>
</evidence>
<proteinExistence type="predicted"/>
<name>A0A8X7YPK6_POPTO</name>
<keyword evidence="2" id="KW-1185">Reference proteome</keyword>
<dbReference type="EMBL" id="JAAWWB010000022">
    <property type="protein sequence ID" value="KAG6754811.1"/>
    <property type="molecule type" value="Genomic_DNA"/>
</dbReference>
<protein>
    <submittedName>
        <fullName evidence="1">Uncharacterized protein</fullName>
    </submittedName>
</protein>
<dbReference type="PANTHER" id="PTHR36615">
    <property type="entry name" value="PROTEIN, PUTATIVE-RELATED"/>
    <property type="match status" value="1"/>
</dbReference>
<dbReference type="AlphaFoldDB" id="A0A8X7YPK6"/>